<evidence type="ECO:0000313" key="2">
    <source>
        <dbReference type="Proteomes" id="UP001145114"/>
    </source>
</evidence>
<name>A0ACC1HXE7_9FUNG</name>
<sequence length="323" mass="36213">MNALRTEIDNQSSTDIISSSLDNHIIRSRTDEKMREKYEAEHQGHNQRQNGSDYRRAWRLRTYDMFCVLSVISVLGFLSIAFGLLIYRDKHNHFMERFLPLNVQGRAKGLGFDRVIVIEWLSPAGASSSETLHARAAMAQAAAEIRFNYTTWTLASPDPNLTGNGEGLELTSMACWRPYRPLFEDFAADGELQDLLVLDIASGIHTNVRLRLLYILTSIPPIWDVIELNDPRHLDHSLEGNHGEVTVGGTPLRHRSIKGGGCPWGGFGISKPGAKRILGWLKTSATDHEFAREMREAIARDKLLTFRVSPPLLKPGIPGAFRG</sequence>
<keyword evidence="2" id="KW-1185">Reference proteome</keyword>
<accession>A0ACC1HXE7</accession>
<organism evidence="1 2">
    <name type="scientific">Spiromyces aspiralis</name>
    <dbReference type="NCBI Taxonomy" id="68401"/>
    <lineage>
        <taxon>Eukaryota</taxon>
        <taxon>Fungi</taxon>
        <taxon>Fungi incertae sedis</taxon>
        <taxon>Zoopagomycota</taxon>
        <taxon>Kickxellomycotina</taxon>
        <taxon>Kickxellomycetes</taxon>
        <taxon>Kickxellales</taxon>
        <taxon>Kickxellaceae</taxon>
        <taxon>Spiromyces</taxon>
    </lineage>
</organism>
<proteinExistence type="predicted"/>
<gene>
    <name evidence="1" type="ORF">EV182_000876</name>
</gene>
<dbReference type="EMBL" id="JAMZIH010000079">
    <property type="protein sequence ID" value="KAJ1680005.1"/>
    <property type="molecule type" value="Genomic_DNA"/>
</dbReference>
<comment type="caution">
    <text evidence="1">The sequence shown here is derived from an EMBL/GenBank/DDBJ whole genome shotgun (WGS) entry which is preliminary data.</text>
</comment>
<evidence type="ECO:0000313" key="1">
    <source>
        <dbReference type="EMBL" id="KAJ1680005.1"/>
    </source>
</evidence>
<reference evidence="1" key="1">
    <citation type="submission" date="2022-06" db="EMBL/GenBank/DDBJ databases">
        <title>Phylogenomic reconstructions and comparative analyses of Kickxellomycotina fungi.</title>
        <authorList>
            <person name="Reynolds N.K."/>
            <person name="Stajich J.E."/>
            <person name="Barry K."/>
            <person name="Grigoriev I.V."/>
            <person name="Crous P."/>
            <person name="Smith M.E."/>
        </authorList>
    </citation>
    <scope>NUCLEOTIDE SEQUENCE</scope>
    <source>
        <strain evidence="1">RSA 2271</strain>
    </source>
</reference>
<protein>
    <submittedName>
        <fullName evidence="1">Uncharacterized protein</fullName>
    </submittedName>
</protein>
<dbReference type="Proteomes" id="UP001145114">
    <property type="component" value="Unassembled WGS sequence"/>
</dbReference>